<name>A0ABU5DEZ7_9BURK</name>
<accession>A0ABU5DEZ7</accession>
<dbReference type="Proteomes" id="UP001285263">
    <property type="component" value="Unassembled WGS sequence"/>
</dbReference>
<reference evidence="2 3" key="1">
    <citation type="submission" date="2023-11" db="EMBL/GenBank/DDBJ databases">
        <title>Paucibacter sp. nov., isolated from fresh soil in Korea.</title>
        <authorList>
            <person name="Le N.T.T."/>
        </authorList>
    </citation>
    <scope>NUCLEOTIDE SEQUENCE [LARGE SCALE GENOMIC DNA]</scope>
    <source>
        <strain evidence="2 3">R3-3</strain>
    </source>
</reference>
<sequence length="98" mass="10421">MSEGFGIESPGKHHSANRQKPARWLVLIDAGGGGQLARLFNESREQIAEFDASTEETSSLIGGLTPQRGAALGTEWDKALGGHSRADRAAAEVYELSV</sequence>
<feature type="region of interest" description="Disordered" evidence="1">
    <location>
        <begin position="1"/>
        <end position="20"/>
    </location>
</feature>
<comment type="caution">
    <text evidence="2">The sequence shown here is derived from an EMBL/GenBank/DDBJ whole genome shotgun (WGS) entry which is preliminary data.</text>
</comment>
<protein>
    <submittedName>
        <fullName evidence="2">Uncharacterized protein</fullName>
    </submittedName>
</protein>
<evidence type="ECO:0000313" key="2">
    <source>
        <dbReference type="EMBL" id="MDY0744845.1"/>
    </source>
</evidence>
<keyword evidence="3" id="KW-1185">Reference proteome</keyword>
<gene>
    <name evidence="2" type="ORF">SNE35_10025</name>
</gene>
<organism evidence="2 3">
    <name type="scientific">Roseateles agri</name>
    <dbReference type="NCBI Taxonomy" id="3098619"/>
    <lineage>
        <taxon>Bacteria</taxon>
        <taxon>Pseudomonadati</taxon>
        <taxon>Pseudomonadota</taxon>
        <taxon>Betaproteobacteria</taxon>
        <taxon>Burkholderiales</taxon>
        <taxon>Sphaerotilaceae</taxon>
        <taxon>Roseateles</taxon>
    </lineage>
</organism>
<dbReference type="EMBL" id="JAXCLA010000003">
    <property type="protein sequence ID" value="MDY0744845.1"/>
    <property type="molecule type" value="Genomic_DNA"/>
</dbReference>
<evidence type="ECO:0000313" key="3">
    <source>
        <dbReference type="Proteomes" id="UP001285263"/>
    </source>
</evidence>
<evidence type="ECO:0000256" key="1">
    <source>
        <dbReference type="SAM" id="MobiDB-lite"/>
    </source>
</evidence>
<proteinExistence type="predicted"/>
<dbReference type="RefSeq" id="WP_320422755.1">
    <property type="nucleotide sequence ID" value="NZ_JAXCLA010000003.1"/>
</dbReference>